<protein>
    <submittedName>
        <fullName evidence="1">Uncharacterized protein</fullName>
    </submittedName>
</protein>
<keyword evidence="2" id="KW-1185">Reference proteome</keyword>
<feature type="non-terminal residue" evidence="1">
    <location>
        <position position="1"/>
    </location>
</feature>
<dbReference type="AlphaFoldDB" id="A0A371HBR5"/>
<dbReference type="EMBL" id="QJKJ01003050">
    <property type="protein sequence ID" value="RDY00210.1"/>
    <property type="molecule type" value="Genomic_DNA"/>
</dbReference>
<proteinExistence type="predicted"/>
<sequence>MIQSSNSNICSFAVSQAQQREVYIPELITVTNPNSLPPMLLSNGLTAALTLLPSFCLPQLSTGAGQSTMVVKCGTIVGGLHWGLPHPPQFLITEQIAITACFTSFTAIDTREIHQRPTQTLITKSSAEADYSSLGAAATEILWVS</sequence>
<reference evidence="1" key="1">
    <citation type="submission" date="2018-05" db="EMBL/GenBank/DDBJ databases">
        <title>Draft genome of Mucuna pruriens seed.</title>
        <authorList>
            <person name="Nnadi N.E."/>
            <person name="Vos R."/>
            <person name="Hasami M.H."/>
            <person name="Devisetty U.K."/>
            <person name="Aguiy J.C."/>
        </authorList>
    </citation>
    <scope>NUCLEOTIDE SEQUENCE [LARGE SCALE GENOMIC DNA]</scope>
    <source>
        <strain evidence="1">JCA_2017</strain>
    </source>
</reference>
<dbReference type="Proteomes" id="UP000257109">
    <property type="component" value="Unassembled WGS sequence"/>
</dbReference>
<gene>
    <name evidence="1" type="ORF">CR513_16640</name>
</gene>
<comment type="caution">
    <text evidence="1">The sequence shown here is derived from an EMBL/GenBank/DDBJ whole genome shotgun (WGS) entry which is preliminary data.</text>
</comment>
<evidence type="ECO:0000313" key="1">
    <source>
        <dbReference type="EMBL" id="RDY00210.1"/>
    </source>
</evidence>
<evidence type="ECO:0000313" key="2">
    <source>
        <dbReference type="Proteomes" id="UP000257109"/>
    </source>
</evidence>
<organism evidence="1 2">
    <name type="scientific">Mucuna pruriens</name>
    <name type="common">Velvet bean</name>
    <name type="synonym">Dolichos pruriens</name>
    <dbReference type="NCBI Taxonomy" id="157652"/>
    <lineage>
        <taxon>Eukaryota</taxon>
        <taxon>Viridiplantae</taxon>
        <taxon>Streptophyta</taxon>
        <taxon>Embryophyta</taxon>
        <taxon>Tracheophyta</taxon>
        <taxon>Spermatophyta</taxon>
        <taxon>Magnoliopsida</taxon>
        <taxon>eudicotyledons</taxon>
        <taxon>Gunneridae</taxon>
        <taxon>Pentapetalae</taxon>
        <taxon>rosids</taxon>
        <taxon>fabids</taxon>
        <taxon>Fabales</taxon>
        <taxon>Fabaceae</taxon>
        <taxon>Papilionoideae</taxon>
        <taxon>50 kb inversion clade</taxon>
        <taxon>NPAAA clade</taxon>
        <taxon>indigoferoid/millettioid clade</taxon>
        <taxon>Phaseoleae</taxon>
        <taxon>Mucuna</taxon>
    </lineage>
</organism>
<accession>A0A371HBR5</accession>
<name>A0A371HBR5_MUCPR</name>